<keyword evidence="1" id="KW-0472">Membrane</keyword>
<dbReference type="Proteomes" id="UP000030152">
    <property type="component" value="Unassembled WGS sequence"/>
</dbReference>
<keyword evidence="1" id="KW-1133">Transmembrane helix</keyword>
<dbReference type="SUPFAM" id="SSF81442">
    <property type="entry name" value="Cytochrome c oxidase subunit I-like"/>
    <property type="match status" value="1"/>
</dbReference>
<keyword evidence="3" id="KW-1185">Reference proteome</keyword>
<keyword evidence="1" id="KW-0812">Transmembrane</keyword>
<name>A0A0A2LZV0_9FLAO</name>
<gene>
    <name evidence="2" type="ORF">Q765_15190</name>
</gene>
<reference evidence="2 3" key="1">
    <citation type="submission" date="2013-09" db="EMBL/GenBank/DDBJ databases">
        <authorList>
            <person name="Zeng Z."/>
            <person name="Chen C."/>
        </authorList>
    </citation>
    <scope>NUCLEOTIDE SEQUENCE [LARGE SCALE GENOMIC DNA]</scope>
    <source>
        <strain evidence="2 3">WB 3.3-2</strain>
    </source>
</reference>
<evidence type="ECO:0000313" key="2">
    <source>
        <dbReference type="EMBL" id="KGO85554.1"/>
    </source>
</evidence>
<evidence type="ECO:0008006" key="4">
    <source>
        <dbReference type="Google" id="ProtNLM"/>
    </source>
</evidence>
<dbReference type="InterPro" id="IPR036927">
    <property type="entry name" value="Cyt_c_oxase-like_su1_sf"/>
</dbReference>
<dbReference type="EMBL" id="JRLX01000019">
    <property type="protein sequence ID" value="KGO85554.1"/>
    <property type="molecule type" value="Genomic_DNA"/>
</dbReference>
<comment type="caution">
    <text evidence="2">The sequence shown here is derived from an EMBL/GenBank/DDBJ whole genome shotgun (WGS) entry which is preliminary data.</text>
</comment>
<dbReference type="RefSeq" id="WP_020213594.1">
    <property type="nucleotide sequence ID" value="NZ_JRLX01000019.1"/>
</dbReference>
<organism evidence="2 3">
    <name type="scientific">Flavobacterium rivuli WB 3.3-2 = DSM 21788</name>
    <dbReference type="NCBI Taxonomy" id="1121895"/>
    <lineage>
        <taxon>Bacteria</taxon>
        <taxon>Pseudomonadati</taxon>
        <taxon>Bacteroidota</taxon>
        <taxon>Flavobacteriia</taxon>
        <taxon>Flavobacteriales</taxon>
        <taxon>Flavobacteriaceae</taxon>
        <taxon>Flavobacterium</taxon>
    </lineage>
</organism>
<feature type="transmembrane region" description="Helical" evidence="1">
    <location>
        <begin position="119"/>
        <end position="144"/>
    </location>
</feature>
<feature type="transmembrane region" description="Helical" evidence="1">
    <location>
        <begin position="7"/>
        <end position="27"/>
    </location>
</feature>
<sequence length="149" mass="17520">MKHKAHMYFWITALLILTVGGLLQLISTNSTVDINVKDIYLVMATFHFSLFLAFIYFMLGVCYWFFYKQNILLNKKLTKVHTVITVLGLPAYLLLNMYIEYKSEEPLYVVLDNYQLYYKILMGIFLTVVIVQFLFPVNILISLIKRKKA</sequence>
<protein>
    <recommendedName>
        <fullName evidence="4">Cytochrome C and Quinol oxidase polypeptide I</fullName>
    </recommendedName>
</protein>
<evidence type="ECO:0000313" key="3">
    <source>
        <dbReference type="Proteomes" id="UP000030152"/>
    </source>
</evidence>
<dbReference type="AlphaFoldDB" id="A0A0A2LZV0"/>
<dbReference type="STRING" id="1121895.GCA_000378485_02427"/>
<feature type="transmembrane region" description="Helical" evidence="1">
    <location>
        <begin position="78"/>
        <end position="99"/>
    </location>
</feature>
<proteinExistence type="predicted"/>
<dbReference type="Gene3D" id="1.20.210.10">
    <property type="entry name" value="Cytochrome c oxidase-like, subunit I domain"/>
    <property type="match status" value="1"/>
</dbReference>
<feature type="transmembrane region" description="Helical" evidence="1">
    <location>
        <begin position="39"/>
        <end position="66"/>
    </location>
</feature>
<evidence type="ECO:0000256" key="1">
    <source>
        <dbReference type="SAM" id="Phobius"/>
    </source>
</evidence>
<accession>A0A0A2LZV0</accession>